<protein>
    <submittedName>
        <fullName evidence="1">Uncharacterized protein</fullName>
    </submittedName>
</protein>
<organism evidence="1 2">
    <name type="scientific">Algoriphagus pacificus</name>
    <dbReference type="NCBI Taxonomy" id="2811234"/>
    <lineage>
        <taxon>Bacteria</taxon>
        <taxon>Pseudomonadati</taxon>
        <taxon>Bacteroidota</taxon>
        <taxon>Cytophagia</taxon>
        <taxon>Cytophagales</taxon>
        <taxon>Cyclobacteriaceae</taxon>
        <taxon>Algoriphagus</taxon>
    </lineage>
</organism>
<accession>A0ABS3CPA9</accession>
<dbReference type="Proteomes" id="UP000664480">
    <property type="component" value="Unassembled WGS sequence"/>
</dbReference>
<dbReference type="InterPro" id="IPR046233">
    <property type="entry name" value="DUF6266"/>
</dbReference>
<dbReference type="EMBL" id="JAFKCU010000006">
    <property type="protein sequence ID" value="MBN7817494.1"/>
    <property type="molecule type" value="Genomic_DNA"/>
</dbReference>
<keyword evidence="2" id="KW-1185">Reference proteome</keyword>
<proteinExistence type="predicted"/>
<evidence type="ECO:0000313" key="1">
    <source>
        <dbReference type="EMBL" id="MBN7817494.1"/>
    </source>
</evidence>
<dbReference type="RefSeq" id="WP_206588166.1">
    <property type="nucleotide sequence ID" value="NZ_JAFKCU010000006.1"/>
</dbReference>
<dbReference type="Pfam" id="PF19781">
    <property type="entry name" value="DUF6266"/>
    <property type="match status" value="1"/>
</dbReference>
<comment type="caution">
    <text evidence="1">The sequence shown here is derived from an EMBL/GenBank/DDBJ whole genome shotgun (WGS) entry which is preliminary data.</text>
</comment>
<reference evidence="1 2" key="1">
    <citation type="submission" date="2021-03" db="EMBL/GenBank/DDBJ databases">
        <title>novel species isolated from a fishpond in China.</title>
        <authorList>
            <person name="Lu H."/>
            <person name="Cai Z."/>
        </authorList>
    </citation>
    <scope>NUCLEOTIDE SEQUENCE [LARGE SCALE GENOMIC DNA]</scope>
    <source>
        <strain evidence="1 2">YJ13C</strain>
    </source>
</reference>
<name>A0ABS3CPA9_9BACT</name>
<evidence type="ECO:0000313" key="2">
    <source>
        <dbReference type="Proteomes" id="UP000664480"/>
    </source>
</evidence>
<sequence>MGKLESSVLGKIKGKLGNLIFYERDGQTLVRKKPDPEKRELSPLQKYHQQVFKIATSFLKPFKEELNFTMSAFEKGGKKGFHQGLSWLLRNGIVHGEFPKVLPEKLMVSMGTLPGPENPFAARLSEDEFRISWQPNAWEGSAREGDIAYVLIYDSVQQRVAAFRKGTFRKSGLEVVKIPWQMETGEEVWIYLSFYQEKKGALSFSNSSCLGMV</sequence>
<gene>
    <name evidence="1" type="ORF">J0A69_18780</name>
</gene>